<dbReference type="Proteomes" id="UP001152798">
    <property type="component" value="Chromosome 7"/>
</dbReference>
<dbReference type="OrthoDB" id="6682367at2759"/>
<dbReference type="GO" id="GO:1902936">
    <property type="term" value="F:phosphatidylinositol bisphosphate binding"/>
    <property type="evidence" value="ECO:0007669"/>
    <property type="project" value="TreeGrafter"/>
</dbReference>
<dbReference type="EMBL" id="OV725083">
    <property type="protein sequence ID" value="CAH1407791.1"/>
    <property type="molecule type" value="Genomic_DNA"/>
</dbReference>
<dbReference type="InterPro" id="IPR036273">
    <property type="entry name" value="CRAL/TRIO_N_dom_sf"/>
</dbReference>
<reference evidence="1" key="1">
    <citation type="submission" date="2022-01" db="EMBL/GenBank/DDBJ databases">
        <authorList>
            <person name="King R."/>
        </authorList>
    </citation>
    <scope>NUCLEOTIDE SEQUENCE</scope>
</reference>
<gene>
    <name evidence="1" type="ORF">NEZAVI_LOCUS15425</name>
</gene>
<organism evidence="1 2">
    <name type="scientific">Nezara viridula</name>
    <name type="common">Southern green stink bug</name>
    <name type="synonym">Cimex viridulus</name>
    <dbReference type="NCBI Taxonomy" id="85310"/>
    <lineage>
        <taxon>Eukaryota</taxon>
        <taxon>Metazoa</taxon>
        <taxon>Ecdysozoa</taxon>
        <taxon>Arthropoda</taxon>
        <taxon>Hexapoda</taxon>
        <taxon>Insecta</taxon>
        <taxon>Pterygota</taxon>
        <taxon>Neoptera</taxon>
        <taxon>Paraneoptera</taxon>
        <taxon>Hemiptera</taxon>
        <taxon>Heteroptera</taxon>
        <taxon>Panheteroptera</taxon>
        <taxon>Pentatomomorpha</taxon>
        <taxon>Pentatomoidea</taxon>
        <taxon>Pentatomidae</taxon>
        <taxon>Pentatominae</taxon>
        <taxon>Nezara</taxon>
    </lineage>
</organism>
<dbReference type="SUPFAM" id="SSF52087">
    <property type="entry name" value="CRAL/TRIO domain"/>
    <property type="match status" value="1"/>
</dbReference>
<dbReference type="AlphaFoldDB" id="A0A9P0HRQ4"/>
<dbReference type="SUPFAM" id="SSF46938">
    <property type="entry name" value="CRAL/TRIO N-terminal domain"/>
    <property type="match status" value="1"/>
</dbReference>
<name>A0A9P0HRQ4_NEZVI</name>
<dbReference type="Gene3D" id="1.20.5.1200">
    <property type="entry name" value="Alpha-tocopherol transfer"/>
    <property type="match status" value="1"/>
</dbReference>
<keyword evidence="2" id="KW-1185">Reference proteome</keyword>
<evidence type="ECO:0000313" key="2">
    <source>
        <dbReference type="Proteomes" id="UP001152798"/>
    </source>
</evidence>
<protein>
    <submittedName>
        <fullName evidence="1">Uncharacterized protein</fullName>
    </submittedName>
</protein>
<evidence type="ECO:0000313" key="1">
    <source>
        <dbReference type="EMBL" id="CAH1407791.1"/>
    </source>
</evidence>
<dbReference type="Gene3D" id="3.40.525.10">
    <property type="entry name" value="CRAL-TRIO lipid binding domain"/>
    <property type="match status" value="1"/>
</dbReference>
<dbReference type="PANTHER" id="PTHR10174:SF222">
    <property type="entry name" value="GH10083P-RELATED"/>
    <property type="match status" value="1"/>
</dbReference>
<dbReference type="PANTHER" id="PTHR10174">
    <property type="entry name" value="ALPHA-TOCOPHEROL TRANSFER PROTEIN-RELATED"/>
    <property type="match status" value="1"/>
</dbReference>
<proteinExistence type="predicted"/>
<sequence>MIKYHRPFVQLPSIDQETIMSVQDDIAILRPWIMKQAHFPEDIDDHLIKRFLAVCEGSLEKTKATMDHFFCLRSEAPEFFTERDPLHHRMQEVFSLIDLLPLPQLTPEGYKCFMYKVADPNPEKFCFNDYVKNFFLVGDTRVKTETNIPKGEIVIFDMKGYSLRHLTKIPLVSVRKYMQYTQLHFHQPGATTLYDYVPQEILPSEYGGKAGAVADIKGDILFLRIKRYALKNYLTHSVNA</sequence>
<dbReference type="GO" id="GO:0016020">
    <property type="term" value="C:membrane"/>
    <property type="evidence" value="ECO:0007669"/>
    <property type="project" value="TreeGrafter"/>
</dbReference>
<dbReference type="InterPro" id="IPR036865">
    <property type="entry name" value="CRAL-TRIO_dom_sf"/>
</dbReference>
<accession>A0A9P0HRQ4</accession>